<dbReference type="PIRSF" id="PIRSF005426">
    <property type="entry name" value="Frp"/>
    <property type="match status" value="1"/>
</dbReference>
<dbReference type="PANTHER" id="PTHR43425:SF2">
    <property type="entry name" value="OXYGEN-INSENSITIVE NADPH NITROREDUCTASE"/>
    <property type="match status" value="1"/>
</dbReference>
<dbReference type="RefSeq" id="WP_410032888.1">
    <property type="nucleotide sequence ID" value="NZ_JBGMEH010000006.1"/>
</dbReference>
<sequence length="249" mass="28544">MNETIKNQLNHRTIREFKDEKLDEGVIESLLNVANMSPSSNGMQFFSIVKITDPELKKKFAANGLQDYMARAPHLWIFVVDLYRNYTIAKENGQENDEMIGFDKFIQGFTDSIIAAQNVTVAAESLGLGVNYFGNIHNDTKNIIELLNLPKLTYPAVGLGFGLANQEPQLKPRMDINLKTFENSYQTFDNYNEKIAEYDKEMTTYYDLRNANRRVDSFSTQIPKKQGTIIANRNKMFETLIDQGFIINK</sequence>
<organism evidence="7 8">
    <name type="scientific">Anaerococcus cruorum</name>
    <dbReference type="NCBI Taxonomy" id="3115617"/>
    <lineage>
        <taxon>Bacteria</taxon>
        <taxon>Bacillati</taxon>
        <taxon>Bacillota</taxon>
        <taxon>Tissierellia</taxon>
        <taxon>Tissierellales</taxon>
        <taxon>Peptoniphilaceae</taxon>
        <taxon>Anaerococcus</taxon>
    </lineage>
</organism>
<dbReference type="Proteomes" id="UP001638015">
    <property type="component" value="Unassembled WGS sequence"/>
</dbReference>
<evidence type="ECO:0000256" key="3">
    <source>
        <dbReference type="ARBA" id="ARBA00022643"/>
    </source>
</evidence>
<evidence type="ECO:0000256" key="4">
    <source>
        <dbReference type="ARBA" id="ARBA00023002"/>
    </source>
</evidence>
<keyword evidence="2 5" id="KW-0285">Flavoprotein</keyword>
<dbReference type="EMBL" id="JBGMEH010000006">
    <property type="protein sequence ID" value="MFO3716167.1"/>
    <property type="molecule type" value="Genomic_DNA"/>
</dbReference>
<gene>
    <name evidence="7" type="ORF">ACCQ40_05120</name>
</gene>
<name>A0ABW9MWD6_9FIRM</name>
<protein>
    <submittedName>
        <fullName evidence="7">Nitroreductase family protein</fullName>
    </submittedName>
</protein>
<dbReference type="InterPro" id="IPR029479">
    <property type="entry name" value="Nitroreductase"/>
</dbReference>
<keyword evidence="8" id="KW-1185">Reference proteome</keyword>
<dbReference type="InterPro" id="IPR016446">
    <property type="entry name" value="Flavin_OxRdtase_Frp"/>
</dbReference>
<evidence type="ECO:0000256" key="5">
    <source>
        <dbReference type="PIRNR" id="PIRNR005426"/>
    </source>
</evidence>
<keyword evidence="4 5" id="KW-0560">Oxidoreductase</keyword>
<feature type="domain" description="Nitroreductase" evidence="6">
    <location>
        <begin position="11"/>
        <end position="162"/>
    </location>
</feature>
<accession>A0ABW9MWD6</accession>
<evidence type="ECO:0000313" key="8">
    <source>
        <dbReference type="Proteomes" id="UP001638015"/>
    </source>
</evidence>
<dbReference type="InterPro" id="IPR000415">
    <property type="entry name" value="Nitroreductase-like"/>
</dbReference>
<dbReference type="Gene3D" id="3.40.109.10">
    <property type="entry name" value="NADH Oxidase"/>
    <property type="match status" value="1"/>
</dbReference>
<comment type="caution">
    <text evidence="7">The sequence shown here is derived from an EMBL/GenBank/DDBJ whole genome shotgun (WGS) entry which is preliminary data.</text>
</comment>
<dbReference type="PANTHER" id="PTHR43425">
    <property type="entry name" value="OXYGEN-INSENSITIVE NADPH NITROREDUCTASE"/>
    <property type="match status" value="1"/>
</dbReference>
<reference evidence="7 8" key="1">
    <citation type="journal article" date="2025" name="Anaerobe">
        <title>Description of Anaerococcus kampingiae sp. nov., Anaerococcus groningensis sp. nov., Anaerococcus martiniensis sp. nov., and Anaerococcus cruorum sp. nov., isolated from human clinical specimens.</title>
        <authorList>
            <person name="Boiten K.E."/>
            <person name="Meijer J."/>
            <person name="van Wezel E.M."/>
            <person name="Veloo A.C.M."/>
        </authorList>
    </citation>
    <scope>NUCLEOTIDE SEQUENCE [LARGE SCALE GENOMIC DNA]</scope>
    <source>
        <strain evidence="7 8">ENR1039</strain>
    </source>
</reference>
<evidence type="ECO:0000259" key="6">
    <source>
        <dbReference type="Pfam" id="PF00881"/>
    </source>
</evidence>
<evidence type="ECO:0000256" key="2">
    <source>
        <dbReference type="ARBA" id="ARBA00022630"/>
    </source>
</evidence>
<dbReference type="SUPFAM" id="SSF55469">
    <property type="entry name" value="FMN-dependent nitroreductase-like"/>
    <property type="match status" value="1"/>
</dbReference>
<evidence type="ECO:0000256" key="1">
    <source>
        <dbReference type="ARBA" id="ARBA00008366"/>
    </source>
</evidence>
<keyword evidence="5" id="KW-0521">NADP</keyword>
<evidence type="ECO:0000313" key="7">
    <source>
        <dbReference type="EMBL" id="MFO3716167.1"/>
    </source>
</evidence>
<dbReference type="Pfam" id="PF00881">
    <property type="entry name" value="Nitroreductase"/>
    <property type="match status" value="1"/>
</dbReference>
<proteinExistence type="inferred from homology"/>
<keyword evidence="3 5" id="KW-0288">FMN</keyword>
<comment type="similarity">
    <text evidence="1 5">Belongs to the flavin oxidoreductase frp family.</text>
</comment>